<keyword evidence="1" id="KW-0378">Hydrolase</keyword>
<evidence type="ECO:0000313" key="5">
    <source>
        <dbReference type="EMBL" id="MBE9607766.1"/>
    </source>
</evidence>
<dbReference type="InterPro" id="IPR038718">
    <property type="entry name" value="SNF2-like_sf"/>
</dbReference>
<reference evidence="5 6" key="1">
    <citation type="submission" date="2020-10" db="EMBL/GenBank/DDBJ databases">
        <title>The genome sequence of Chitinilyticum litopenaei 4Y14.</title>
        <authorList>
            <person name="Liu Y."/>
        </authorList>
    </citation>
    <scope>NUCLEOTIDE SEQUENCE [LARGE SCALE GENOMIC DNA]</scope>
    <source>
        <strain evidence="5 6">4Y14</strain>
    </source>
</reference>
<organism evidence="5 6">
    <name type="scientific">Chitinilyticum piscinae</name>
    <dbReference type="NCBI Taxonomy" id="2866724"/>
    <lineage>
        <taxon>Bacteria</taxon>
        <taxon>Pseudomonadati</taxon>
        <taxon>Pseudomonadota</taxon>
        <taxon>Betaproteobacteria</taxon>
        <taxon>Neisseriales</taxon>
        <taxon>Chitinibacteraceae</taxon>
        <taxon>Chitinilyticum</taxon>
    </lineage>
</organism>
<evidence type="ECO:0000256" key="2">
    <source>
        <dbReference type="SAM" id="MobiDB-lite"/>
    </source>
</evidence>
<gene>
    <name evidence="5" type="ORF">INR99_00230</name>
</gene>
<dbReference type="PANTHER" id="PTHR10799">
    <property type="entry name" value="SNF2/RAD54 HELICASE FAMILY"/>
    <property type="match status" value="1"/>
</dbReference>
<dbReference type="InterPro" id="IPR049730">
    <property type="entry name" value="SNF2/RAD54-like_C"/>
</dbReference>
<dbReference type="AlphaFoldDB" id="A0A8J7K0B4"/>
<proteinExistence type="predicted"/>
<dbReference type="CDD" id="cd18012">
    <property type="entry name" value="DEXQc_arch_SWI2_SNF2"/>
    <property type="match status" value="1"/>
</dbReference>
<dbReference type="PROSITE" id="PS51192">
    <property type="entry name" value="HELICASE_ATP_BIND_1"/>
    <property type="match status" value="1"/>
</dbReference>
<dbReference type="InterPro" id="IPR014001">
    <property type="entry name" value="Helicase_ATP-bd"/>
</dbReference>
<dbReference type="GO" id="GO:0004386">
    <property type="term" value="F:helicase activity"/>
    <property type="evidence" value="ECO:0007669"/>
    <property type="project" value="UniProtKB-KW"/>
</dbReference>
<keyword evidence="5" id="KW-0347">Helicase</keyword>
<feature type="domain" description="Helicase ATP-binding" evidence="3">
    <location>
        <begin position="551"/>
        <end position="711"/>
    </location>
</feature>
<dbReference type="GO" id="GO:0016787">
    <property type="term" value="F:hydrolase activity"/>
    <property type="evidence" value="ECO:0007669"/>
    <property type="project" value="UniProtKB-KW"/>
</dbReference>
<evidence type="ECO:0000256" key="1">
    <source>
        <dbReference type="ARBA" id="ARBA00022801"/>
    </source>
</evidence>
<evidence type="ECO:0000259" key="3">
    <source>
        <dbReference type="PROSITE" id="PS51192"/>
    </source>
</evidence>
<keyword evidence="5" id="KW-0067">ATP-binding</keyword>
<dbReference type="CDD" id="cd18793">
    <property type="entry name" value="SF2_C_SNF"/>
    <property type="match status" value="1"/>
</dbReference>
<dbReference type="PROSITE" id="PS51194">
    <property type="entry name" value="HELICASE_CTER"/>
    <property type="match status" value="1"/>
</dbReference>
<dbReference type="SMART" id="SM00487">
    <property type="entry name" value="DEXDc"/>
    <property type="match status" value="1"/>
</dbReference>
<accession>A0A8J7K0B4</accession>
<feature type="domain" description="Helicase C-terminal" evidence="4">
    <location>
        <begin position="836"/>
        <end position="995"/>
    </location>
</feature>
<dbReference type="Gene3D" id="3.40.50.300">
    <property type="entry name" value="P-loop containing nucleotide triphosphate hydrolases"/>
    <property type="match status" value="1"/>
</dbReference>
<name>A0A8J7K0B4_9NEIS</name>
<dbReference type="SUPFAM" id="SSF52540">
    <property type="entry name" value="P-loop containing nucleoside triphosphate hydrolases"/>
    <property type="match status" value="2"/>
</dbReference>
<feature type="region of interest" description="Disordered" evidence="2">
    <location>
        <begin position="1"/>
        <end position="36"/>
    </location>
</feature>
<evidence type="ECO:0000313" key="6">
    <source>
        <dbReference type="Proteomes" id="UP000604481"/>
    </source>
</evidence>
<dbReference type="GO" id="GO:0005524">
    <property type="term" value="F:ATP binding"/>
    <property type="evidence" value="ECO:0007669"/>
    <property type="project" value="InterPro"/>
</dbReference>
<dbReference type="Proteomes" id="UP000604481">
    <property type="component" value="Unassembled WGS sequence"/>
</dbReference>
<dbReference type="SMART" id="SM00490">
    <property type="entry name" value="HELICc"/>
    <property type="match status" value="1"/>
</dbReference>
<dbReference type="InterPro" id="IPR000330">
    <property type="entry name" value="SNF2_N"/>
</dbReference>
<keyword evidence="5" id="KW-0547">Nucleotide-binding</keyword>
<dbReference type="Gene3D" id="3.40.50.10810">
    <property type="entry name" value="Tandem AAA-ATPase domain"/>
    <property type="match status" value="1"/>
</dbReference>
<dbReference type="InterPro" id="IPR027417">
    <property type="entry name" value="P-loop_NTPase"/>
</dbReference>
<evidence type="ECO:0000259" key="4">
    <source>
        <dbReference type="PROSITE" id="PS51194"/>
    </source>
</evidence>
<dbReference type="EMBL" id="JADFUA010000001">
    <property type="protein sequence ID" value="MBE9607766.1"/>
    <property type="molecule type" value="Genomic_DNA"/>
</dbReference>
<keyword evidence="6" id="KW-1185">Reference proteome</keyword>
<feature type="compositionally biased region" description="Low complexity" evidence="2">
    <location>
        <begin position="14"/>
        <end position="26"/>
    </location>
</feature>
<dbReference type="Pfam" id="PF00271">
    <property type="entry name" value="Helicase_C"/>
    <property type="match status" value="1"/>
</dbReference>
<dbReference type="RefSeq" id="WP_194114282.1">
    <property type="nucleotide sequence ID" value="NZ_JADFUA010000001.1"/>
</dbReference>
<comment type="caution">
    <text evidence="5">The sequence shown here is derived from an EMBL/GenBank/DDBJ whole genome shotgun (WGS) entry which is preliminary data.</text>
</comment>
<dbReference type="Pfam" id="PF00176">
    <property type="entry name" value="SNF2-rel_dom"/>
    <property type="match status" value="1"/>
</dbReference>
<dbReference type="InterPro" id="IPR001650">
    <property type="entry name" value="Helicase_C-like"/>
</dbReference>
<sequence>MRKRRTASETVSGAASRARAEAAAAAPTRLPQDDARQARVGQAWLARFGEPGSRESPIAAERIRYVLTAPLEQGVRVLRLEAQVQHPLPQGGWSTPKRPNVERLLSSYDVPAYAAAGDITLFHLLTAGANRFYAQDPLRQPLSGQLAHLLLQLLSDLQRCHVGSASGPLLNWQGERELQLDWRGDHKGMRPFAFIGDDCEAIPVDVPLWLDLRQGGAGRLIAPCPPASLPALLQAPELPASQWVLLANQQPGLWQKTGLQLPEEVLSRTLDGAPWPVLAISRLPDAAGDGLLLRPSFEYAGVSIAPYPQQRLQPLPGGQVQQRDLQLENHLLAGLPGTPAFLERAVLACLTVAEADQLILGVPAMLTFWETSVPALQAAGWSIQAEAVARSRVIDADDWWAQLDEQDGWFGVDLGVLVGGERLSLLPLLVNAIRQAPDDFALERLAVAEVLLLPAGMGRYLRLPAARLRPILQALTELFDAERDPQVPLRLSPADAVRLPRLTALPWQGGERLRQLADNLADLPRLAPVAAVPGFTATLRPYQQYGVAWMQFLRQSGLHGVLADDMGLGKTIQALAHLQAEKAAGRLDQPCLIVAPTSLMFNWQREAALFAPDLRVLLLHGTARKMHYGVLADYDVVLTTYPLLSRDSEVLKAQRWHLLMLDEAQAIKNPRAQSAQIVRELEVRHRLCLTGTPVENHLGELWALFDFLLPGFLGSERQFATLFRTPIEKQGDGQRAEWLRQRVAPFLLRRTKEDVATELPPKTEMIRMVAMQEGQRDLYETIRLALSEQVQQEIAARGLPRSQLLVLDALLKLRQVCCDPRLISRVESSSGLASAKLQALLELLGELLQEGRRILVFSQFTRMLSYIEAELRARGIDYAKLTGQTRDRATPVTRFQNGEVAVFLISLKAGGVGLNLTAADTVIHYDPWWNPAVEDQATDRAYRIGQDKPVFVYKLICAGSVEEKMLLLKDAKKSLAANVYGQTGQPVPGFGQADLDALFAPLTELDDQ</sequence>
<protein>
    <submittedName>
        <fullName evidence="5">DEAD/DEAH box helicase</fullName>
    </submittedName>
</protein>